<dbReference type="InterPro" id="IPR001229">
    <property type="entry name" value="Jacalin-like_lectin_dom"/>
</dbReference>
<dbReference type="CDD" id="cd09302">
    <property type="entry name" value="Jacalin_like"/>
    <property type="match status" value="1"/>
</dbReference>
<dbReference type="Gene3D" id="2.100.10.30">
    <property type="entry name" value="Jacalin-like lectin domain"/>
    <property type="match status" value="2"/>
</dbReference>
<feature type="domain" description="Jacalin-type lectin" evidence="2">
    <location>
        <begin position="19"/>
        <end position="149"/>
    </location>
</feature>
<evidence type="ECO:0000313" key="4">
    <source>
        <dbReference type="Proteomes" id="UP001295684"/>
    </source>
</evidence>
<reference evidence="3" key="1">
    <citation type="submission" date="2023-07" db="EMBL/GenBank/DDBJ databases">
        <authorList>
            <consortium name="AG Swart"/>
            <person name="Singh M."/>
            <person name="Singh A."/>
            <person name="Seah K."/>
            <person name="Emmerich C."/>
        </authorList>
    </citation>
    <scope>NUCLEOTIDE SEQUENCE</scope>
    <source>
        <strain evidence="3">DP1</strain>
    </source>
</reference>
<proteinExistence type="predicted"/>
<comment type="caution">
    <text evidence="3">The sequence shown here is derived from an EMBL/GenBank/DDBJ whole genome shotgun (WGS) entry which is preliminary data.</text>
</comment>
<dbReference type="PROSITE" id="PS51752">
    <property type="entry name" value="JACALIN_LECTIN"/>
    <property type="match status" value="2"/>
</dbReference>
<dbReference type="PRINTS" id="PR01217">
    <property type="entry name" value="PRICHEXTENSN"/>
</dbReference>
<dbReference type="SMART" id="SM00915">
    <property type="entry name" value="Jacalin"/>
    <property type="match status" value="1"/>
</dbReference>
<keyword evidence="4" id="KW-1185">Reference proteome</keyword>
<dbReference type="PANTHER" id="PTHR21054">
    <property type="entry name" value="ZINC METALLOPROTEINASE-RELATED"/>
    <property type="match status" value="1"/>
</dbReference>
<evidence type="ECO:0000259" key="2">
    <source>
        <dbReference type="PROSITE" id="PS51752"/>
    </source>
</evidence>
<evidence type="ECO:0000313" key="3">
    <source>
        <dbReference type="EMBL" id="CAI2367377.1"/>
    </source>
</evidence>
<name>A0AAD1XDU1_EUPCR</name>
<protein>
    <recommendedName>
        <fullName evidence="2">Jacalin-type lectin domain-containing protein</fullName>
    </recommendedName>
</protein>
<dbReference type="PANTHER" id="PTHR21054:SF2">
    <property type="entry name" value="MIP04191P"/>
    <property type="match status" value="1"/>
</dbReference>
<dbReference type="EMBL" id="CAMPGE010008479">
    <property type="protein sequence ID" value="CAI2367377.1"/>
    <property type="molecule type" value="Genomic_DNA"/>
</dbReference>
<evidence type="ECO:0000256" key="1">
    <source>
        <dbReference type="SAM" id="MobiDB-lite"/>
    </source>
</evidence>
<feature type="region of interest" description="Disordered" evidence="1">
    <location>
        <begin position="188"/>
        <end position="221"/>
    </location>
</feature>
<sequence>MGAKCTYQEAGKWHPDTVAYNDEDELAKIGKTPDKITAIRVWSSKYIVGMEVFYDGISAGARMGSEYLKGVVYQDLTLGPGEDIKVVKGRSGDLIDRIEFKTTKGRTVSFGTSTGGKKFKLKDPAGRLVRGFKVGFGGHLHHIGVYFAHKDHTPKTHTFPAPTPAPVPIGGMGIPTPAPAPVPIGGSTTTTTTTKTKGFGGVTITTKKTTTSGGIPAPTPVGGIPAPVPVGGIPAPTPVGGIPAPTPVGGIPAPTPVGGIPAPTPVGGIPTPAPVPTSTTPAAGTFSIGGFTVTTAATPPAPAPMPTPAPAPAPAATYIPPPMPVIPTFTQSNVAGKTHADTVKFNDYTTHKASLTSSGTPRLAELRVLHDNDLVFGLEAIYEAGGVQFSGGQHAGNEMNHNTVNQSIPLAVGETITKISGKHGNVIDSMTVTTSLGKIYTFGGTGGSFSYSLFIPSGKTVTSIAGGTGGHLHNFSVYYV</sequence>
<dbReference type="SUPFAM" id="SSF51101">
    <property type="entry name" value="Mannose-binding lectins"/>
    <property type="match status" value="2"/>
</dbReference>
<dbReference type="InterPro" id="IPR036404">
    <property type="entry name" value="Jacalin-like_lectin_dom_sf"/>
</dbReference>
<organism evidence="3 4">
    <name type="scientific">Euplotes crassus</name>
    <dbReference type="NCBI Taxonomy" id="5936"/>
    <lineage>
        <taxon>Eukaryota</taxon>
        <taxon>Sar</taxon>
        <taxon>Alveolata</taxon>
        <taxon>Ciliophora</taxon>
        <taxon>Intramacronucleata</taxon>
        <taxon>Spirotrichea</taxon>
        <taxon>Hypotrichia</taxon>
        <taxon>Euplotida</taxon>
        <taxon>Euplotidae</taxon>
        <taxon>Moneuplotes</taxon>
    </lineage>
</organism>
<dbReference type="Pfam" id="PF01419">
    <property type="entry name" value="Jacalin"/>
    <property type="match status" value="2"/>
</dbReference>
<feature type="domain" description="Jacalin-type lectin" evidence="2">
    <location>
        <begin position="342"/>
        <end position="480"/>
    </location>
</feature>
<dbReference type="InterPro" id="IPR053002">
    <property type="entry name" value="Metalloproteinase_M10B"/>
</dbReference>
<dbReference type="Proteomes" id="UP001295684">
    <property type="component" value="Unassembled WGS sequence"/>
</dbReference>
<dbReference type="AlphaFoldDB" id="A0AAD1XDU1"/>
<accession>A0AAD1XDU1</accession>
<gene>
    <name evidence="3" type="ORF">ECRASSUSDP1_LOCUS8659</name>
</gene>